<organism evidence="11 12">
    <name type="scientific">Clavispora lusitaniae</name>
    <name type="common">Candida lusitaniae</name>
    <dbReference type="NCBI Taxonomy" id="36911"/>
    <lineage>
        <taxon>Eukaryota</taxon>
        <taxon>Fungi</taxon>
        <taxon>Dikarya</taxon>
        <taxon>Ascomycota</taxon>
        <taxon>Saccharomycotina</taxon>
        <taxon>Pichiomycetes</taxon>
        <taxon>Metschnikowiaceae</taxon>
        <taxon>Clavispora</taxon>
    </lineage>
</organism>
<dbReference type="Pfam" id="PF09329">
    <property type="entry name" value="zf-primase"/>
    <property type="match status" value="1"/>
</dbReference>
<dbReference type="GO" id="GO:0043596">
    <property type="term" value="C:nuclear replication fork"/>
    <property type="evidence" value="ECO:0007669"/>
    <property type="project" value="TreeGrafter"/>
</dbReference>
<keyword evidence="3" id="KW-0235">DNA replication</keyword>
<dbReference type="Proteomes" id="UP000195602">
    <property type="component" value="Unassembled WGS sequence"/>
</dbReference>
<evidence type="ECO:0000259" key="10">
    <source>
        <dbReference type="Pfam" id="PF22379"/>
    </source>
</evidence>
<evidence type="ECO:0000256" key="6">
    <source>
        <dbReference type="ARBA" id="ARBA00022833"/>
    </source>
</evidence>
<dbReference type="PANTHER" id="PTHR13454">
    <property type="entry name" value="PROTEIN MCM10 HOMOLOG"/>
    <property type="match status" value="1"/>
</dbReference>
<dbReference type="PANTHER" id="PTHR13454:SF11">
    <property type="entry name" value="PROTEIN MCM10 HOMOLOG"/>
    <property type="match status" value="1"/>
</dbReference>
<dbReference type="InterPro" id="IPR055065">
    <property type="entry name" value="OB_MCM10"/>
</dbReference>
<dbReference type="SUPFAM" id="SSF50249">
    <property type="entry name" value="Nucleic acid-binding proteins"/>
    <property type="match status" value="1"/>
</dbReference>
<evidence type="ECO:0000256" key="4">
    <source>
        <dbReference type="ARBA" id="ARBA00022723"/>
    </source>
</evidence>
<dbReference type="KEGG" id="clus:A9F13_05g00539"/>
<feature type="compositionally biased region" description="Basic and acidic residues" evidence="8">
    <location>
        <begin position="1"/>
        <end position="18"/>
    </location>
</feature>
<feature type="region of interest" description="Disordered" evidence="8">
    <location>
        <begin position="1"/>
        <end position="24"/>
    </location>
</feature>
<name>A0AA91Q238_CLALS</name>
<feature type="compositionally biased region" description="Acidic residues" evidence="8">
    <location>
        <begin position="539"/>
        <end position="551"/>
    </location>
</feature>
<accession>A0AA91Q238</accession>
<feature type="region of interest" description="Disordered" evidence="8">
    <location>
        <begin position="514"/>
        <end position="551"/>
    </location>
</feature>
<evidence type="ECO:0000256" key="3">
    <source>
        <dbReference type="ARBA" id="ARBA00022705"/>
    </source>
</evidence>
<dbReference type="InterPro" id="IPR012340">
    <property type="entry name" value="NA-bd_OB-fold"/>
</dbReference>
<sequence length="551" mass="62719">MEYDDPRDSKRLDEHEVLTEDSDNELADLEKEFAARKQKLLEERARARERKRSQVQIERSPSPPPRKSADEAAKYSSRELTDRLDQERRVSKSTLGALRKASQRPKESSFASQLYETKTKQDSVNLNERVFEFENVPKPKVIPTTDENSKDLVSGELLSRRYIPEQDVKSLMKSFKVLRVAKLLAKVIAPKFEEPEYANWCFTGIIMHKSEPKVAVNNKKYLSLRVGSFSHTVDVMLFGEAFQKYWKVRLGDVIVILNPPIRRYNGSFNLALTSDLDNLVEIGSSKSYGHCSATTKSGEPCKHVVDTSKNTLCTYHEESKYNHGSRMELQGSIKPKAPQNRFGEKSQMFFNGSTNQPMFVSYESTGFHQRDVVFSGGQQFDQNKYDRPVVESKISKLRKKKANDDLEKRLLSSVAPRGIENLQKLGIVHSAKDHSSATEKVRKQAFTGTFVKDMGFDPTAQAKDINNYRAKKHSVSVQELRNLSKGKKVSLKPSKEAEREKQLKWKENVSFISKGNQREKNVSSALSPKAKKTPTIELSDSDSDLEIEYSS</sequence>
<dbReference type="GO" id="GO:0006270">
    <property type="term" value="P:DNA replication initiation"/>
    <property type="evidence" value="ECO:0007669"/>
    <property type="project" value="InterPro"/>
</dbReference>
<comment type="subcellular location">
    <subcellularLocation>
        <location evidence="1">Nucleus</location>
    </subcellularLocation>
</comment>
<feature type="domain" description="Zinc finger Mcm10/DnaG-type" evidence="9">
    <location>
        <begin position="283"/>
        <end position="325"/>
    </location>
</feature>
<keyword evidence="5" id="KW-0863">Zinc-finger</keyword>
<dbReference type="Gene3D" id="2.40.50.140">
    <property type="entry name" value="Nucleic acid-binding proteins"/>
    <property type="match status" value="1"/>
</dbReference>
<evidence type="ECO:0000256" key="8">
    <source>
        <dbReference type="SAM" id="MobiDB-lite"/>
    </source>
</evidence>
<gene>
    <name evidence="11" type="ORF">A9F13_05g00539</name>
</gene>
<proteinExistence type="inferred from homology"/>
<reference evidence="11 12" key="1">
    <citation type="submission" date="2017-04" db="EMBL/GenBank/DDBJ databases">
        <title>Draft genome of the yeast Clavispora lusitaniae type strain CBS 6936.</title>
        <authorList>
            <person name="Durrens P."/>
            <person name="Klopp C."/>
            <person name="Biteau N."/>
            <person name="Fitton-Ouhabi V."/>
            <person name="Dementhon K."/>
            <person name="Accoceberry I."/>
            <person name="Sherman D.J."/>
            <person name="Noel T."/>
        </authorList>
    </citation>
    <scope>NUCLEOTIDE SEQUENCE [LARGE SCALE GENOMIC DNA]</scope>
    <source>
        <strain evidence="11 12">CBS 6936</strain>
    </source>
</reference>
<keyword evidence="6" id="KW-0862">Zinc</keyword>
<dbReference type="InterPro" id="IPR015408">
    <property type="entry name" value="Znf_Mcm10/DnaG"/>
</dbReference>
<keyword evidence="4" id="KW-0479">Metal-binding</keyword>
<protein>
    <submittedName>
        <fullName evidence="11">Minichromosome maintenance protein</fullName>
    </submittedName>
</protein>
<feature type="region of interest" description="Disordered" evidence="8">
    <location>
        <begin position="44"/>
        <end position="113"/>
    </location>
</feature>
<comment type="similarity">
    <text evidence="2">Belongs to the MCM10 family.</text>
</comment>
<evidence type="ECO:0000313" key="11">
    <source>
        <dbReference type="EMBL" id="OVF09268.1"/>
    </source>
</evidence>
<evidence type="ECO:0000256" key="7">
    <source>
        <dbReference type="ARBA" id="ARBA00023242"/>
    </source>
</evidence>
<dbReference type="Pfam" id="PF22379">
    <property type="entry name" value="OB_MCM10"/>
    <property type="match status" value="1"/>
</dbReference>
<evidence type="ECO:0000256" key="2">
    <source>
        <dbReference type="ARBA" id="ARBA00009679"/>
    </source>
</evidence>
<evidence type="ECO:0000256" key="1">
    <source>
        <dbReference type="ARBA" id="ARBA00004123"/>
    </source>
</evidence>
<evidence type="ECO:0000313" key="12">
    <source>
        <dbReference type="Proteomes" id="UP000195602"/>
    </source>
</evidence>
<keyword evidence="7" id="KW-0539">Nucleus</keyword>
<dbReference type="InterPro" id="IPR040184">
    <property type="entry name" value="Mcm10"/>
</dbReference>
<dbReference type="GO" id="GO:0003697">
    <property type="term" value="F:single-stranded DNA binding"/>
    <property type="evidence" value="ECO:0007669"/>
    <property type="project" value="InterPro"/>
</dbReference>
<feature type="compositionally biased region" description="Basic and acidic residues" evidence="8">
    <location>
        <begin position="67"/>
        <end position="90"/>
    </location>
</feature>
<evidence type="ECO:0000259" key="9">
    <source>
        <dbReference type="Pfam" id="PF09329"/>
    </source>
</evidence>
<feature type="domain" description="MCM10 OB-fold" evidence="10">
    <location>
        <begin position="157"/>
        <end position="267"/>
    </location>
</feature>
<evidence type="ECO:0000256" key="5">
    <source>
        <dbReference type="ARBA" id="ARBA00022771"/>
    </source>
</evidence>
<comment type="caution">
    <text evidence="11">The sequence shown here is derived from an EMBL/GenBank/DDBJ whole genome shotgun (WGS) entry which is preliminary data.</text>
</comment>
<dbReference type="AlphaFoldDB" id="A0AA91Q238"/>
<dbReference type="GO" id="GO:0003688">
    <property type="term" value="F:DNA replication origin binding"/>
    <property type="evidence" value="ECO:0007669"/>
    <property type="project" value="TreeGrafter"/>
</dbReference>
<dbReference type="GO" id="GO:0008270">
    <property type="term" value="F:zinc ion binding"/>
    <property type="evidence" value="ECO:0007669"/>
    <property type="project" value="UniProtKB-KW"/>
</dbReference>
<dbReference type="EMBL" id="LYUB02000005">
    <property type="protein sequence ID" value="OVF09268.1"/>
    <property type="molecule type" value="Genomic_DNA"/>
</dbReference>